<dbReference type="InterPro" id="IPR003711">
    <property type="entry name" value="CarD-like/TRCF_RID"/>
</dbReference>
<protein>
    <submittedName>
        <fullName evidence="2">CarD family transcriptional regulator</fullName>
    </submittedName>
</protein>
<dbReference type="PANTHER" id="PTHR38447">
    <property type="entry name" value="TRANSCRIPTION FACTOR YDEB-RELATED"/>
    <property type="match status" value="1"/>
</dbReference>
<dbReference type="RefSeq" id="WP_038092189.1">
    <property type="nucleotide sequence ID" value="NZ_JMIR01000032.1"/>
</dbReference>
<dbReference type="Proteomes" id="UP000027931">
    <property type="component" value="Unassembled WGS sequence"/>
</dbReference>
<evidence type="ECO:0000259" key="1">
    <source>
        <dbReference type="SMART" id="SM01058"/>
    </source>
</evidence>
<name>A0A074LPE8_9BACL</name>
<dbReference type="Gene3D" id="1.20.58.1290">
    <property type="entry name" value="CarD-like, C-terminal domain"/>
    <property type="match status" value="1"/>
</dbReference>
<dbReference type="SMART" id="SM01058">
    <property type="entry name" value="CarD_TRCF"/>
    <property type="match status" value="1"/>
</dbReference>
<dbReference type="Pfam" id="PF02559">
    <property type="entry name" value="CarD_TRCF_RID"/>
    <property type="match status" value="1"/>
</dbReference>
<proteinExistence type="predicted"/>
<evidence type="ECO:0000313" key="3">
    <source>
        <dbReference type="Proteomes" id="UP000027931"/>
    </source>
</evidence>
<feature type="domain" description="CarD-like/TRCF RNAP-interacting" evidence="1">
    <location>
        <begin position="1"/>
        <end position="111"/>
    </location>
</feature>
<dbReference type="OrthoDB" id="9781621at2"/>
<comment type="caution">
    <text evidence="2">The sequence shown here is derived from an EMBL/GenBank/DDBJ whole genome shotgun (WGS) entry which is preliminary data.</text>
</comment>
<dbReference type="GO" id="GO:0009303">
    <property type="term" value="P:rRNA transcription"/>
    <property type="evidence" value="ECO:0007669"/>
    <property type="project" value="TreeGrafter"/>
</dbReference>
<gene>
    <name evidence="2" type="ORF">EL26_18990</name>
</gene>
<dbReference type="AlphaFoldDB" id="A0A074LPE8"/>
<organism evidence="2 3">
    <name type="scientific">Tumebacillus flagellatus</name>
    <dbReference type="NCBI Taxonomy" id="1157490"/>
    <lineage>
        <taxon>Bacteria</taxon>
        <taxon>Bacillati</taxon>
        <taxon>Bacillota</taxon>
        <taxon>Bacilli</taxon>
        <taxon>Bacillales</taxon>
        <taxon>Alicyclobacillaceae</taxon>
        <taxon>Tumebacillus</taxon>
    </lineage>
</organism>
<dbReference type="STRING" id="1157490.EL26_18990"/>
<dbReference type="InterPro" id="IPR048792">
    <property type="entry name" value="CarD_C"/>
</dbReference>
<dbReference type="eggNOG" id="COG1329">
    <property type="taxonomic scope" value="Bacteria"/>
</dbReference>
<dbReference type="SUPFAM" id="SSF141259">
    <property type="entry name" value="CarD-like"/>
    <property type="match status" value="1"/>
</dbReference>
<dbReference type="EMBL" id="JMIR01000032">
    <property type="protein sequence ID" value="KEO81703.1"/>
    <property type="molecule type" value="Genomic_DNA"/>
</dbReference>
<dbReference type="Pfam" id="PF21095">
    <property type="entry name" value="CarD_C"/>
    <property type="match status" value="1"/>
</dbReference>
<evidence type="ECO:0000313" key="2">
    <source>
        <dbReference type="EMBL" id="KEO81703.1"/>
    </source>
</evidence>
<sequence length="162" mass="18676">MFKIGDRVVYPMHGAGIIEAIEDKEFLGQVEQYYILRMPYGEMKVMIPVSKIDTLNIRETIVEADVDQVLGILREEKERMNESWNKRYRENLDKLKGGDIYEVADVLGELLYFEREKGLSTGERKMYDTAKHILVSELLLVGPAGEEELENMFHALSKKTSS</sequence>
<accession>A0A074LPE8</accession>
<dbReference type="InterPro" id="IPR036101">
    <property type="entry name" value="CarD-like/TRCF_RID_sf"/>
</dbReference>
<dbReference type="PANTHER" id="PTHR38447:SF1">
    <property type="entry name" value="RNA POLYMERASE-BINDING TRANSCRIPTION FACTOR CARD"/>
    <property type="match status" value="1"/>
</dbReference>
<reference evidence="2 3" key="1">
    <citation type="journal article" date="2013" name="Int. J. Syst. Evol. Microbiol.">
        <title>Tumebacillus flagellatus sp. nov., an alpha-amylase/pullulanase-producing bacterium isolated from cassava wastewater.</title>
        <authorList>
            <person name="Wang Q."/>
            <person name="Xie N."/>
            <person name="Qin Y."/>
            <person name="Shen N."/>
            <person name="Zhu J."/>
            <person name="Mi H."/>
            <person name="Huang R."/>
        </authorList>
    </citation>
    <scope>NUCLEOTIDE SEQUENCE [LARGE SCALE GENOMIC DNA]</scope>
    <source>
        <strain evidence="2 3">GST4</strain>
    </source>
</reference>
<dbReference type="Gene3D" id="2.40.10.170">
    <property type="match status" value="1"/>
</dbReference>
<dbReference type="InterPro" id="IPR042215">
    <property type="entry name" value="CarD-like_C"/>
</dbReference>
<dbReference type="InterPro" id="IPR052531">
    <property type="entry name" value="CarD-like_regulator"/>
</dbReference>
<keyword evidence="3" id="KW-1185">Reference proteome</keyword>